<dbReference type="Proteomes" id="UP000694397">
    <property type="component" value="Chromosome 25"/>
</dbReference>
<evidence type="ECO:0000313" key="8">
    <source>
        <dbReference type="Proteomes" id="UP000694397"/>
    </source>
</evidence>
<keyword evidence="4" id="KW-0393">Immunoglobulin domain</keyword>
<sequence length="122" mass="13821">MYFIFFILDSHILSSHLCLSTGDVIGYEGGSVTLSCTFTTSSTATYILYWYIHHLNGSPKYILQRYTSGAGDTAAEFKDRFDAKIEKTAVPLTIQREIFYTHHKLSEVLNCFVTSIWNCASE</sequence>
<evidence type="ECO:0000259" key="6">
    <source>
        <dbReference type="Pfam" id="PF07686"/>
    </source>
</evidence>
<evidence type="ECO:0000256" key="1">
    <source>
        <dbReference type="ARBA" id="ARBA00022729"/>
    </source>
</evidence>
<dbReference type="Ensembl" id="ENSSFOT00015054166.1">
    <property type="protein sequence ID" value="ENSSFOP00015040794.1"/>
    <property type="gene ID" value="ENSSFOG00015024649.1"/>
</dbReference>
<reference evidence="7 8" key="1">
    <citation type="submission" date="2019-04" db="EMBL/GenBank/DDBJ databases">
        <authorList>
            <consortium name="Wellcome Sanger Institute Data Sharing"/>
        </authorList>
    </citation>
    <scope>NUCLEOTIDE SEQUENCE [LARGE SCALE GENOMIC DNA]</scope>
</reference>
<dbReference type="Pfam" id="PF07686">
    <property type="entry name" value="V-set"/>
    <property type="match status" value="1"/>
</dbReference>
<dbReference type="InterPro" id="IPR036179">
    <property type="entry name" value="Ig-like_dom_sf"/>
</dbReference>
<feature type="domain" description="Immunoglobulin V-set" evidence="6">
    <location>
        <begin position="24"/>
        <end position="95"/>
    </location>
</feature>
<keyword evidence="1 5" id="KW-0732">Signal</keyword>
<proteinExistence type="predicted"/>
<evidence type="ECO:0000256" key="2">
    <source>
        <dbReference type="ARBA" id="ARBA00023130"/>
    </source>
</evidence>
<dbReference type="AlphaFoldDB" id="A0A8C9VBQ9"/>
<reference evidence="7" key="3">
    <citation type="submission" date="2025-09" db="UniProtKB">
        <authorList>
            <consortium name="Ensembl"/>
        </authorList>
    </citation>
    <scope>IDENTIFICATION</scope>
</reference>
<dbReference type="GO" id="GO:0002250">
    <property type="term" value="P:adaptive immune response"/>
    <property type="evidence" value="ECO:0007669"/>
    <property type="project" value="UniProtKB-KW"/>
</dbReference>
<feature type="chain" id="PRO_5034268598" description="Immunoglobulin V-set domain-containing protein" evidence="5">
    <location>
        <begin position="23"/>
        <end position="122"/>
    </location>
</feature>
<dbReference type="PANTHER" id="PTHR19367:SF18">
    <property type="entry name" value="T CELL RECEPTOR ALPHA VARIABLE 16"/>
    <property type="match status" value="1"/>
</dbReference>
<accession>A0A8C9VBQ9</accession>
<dbReference type="GeneTree" id="ENSGT01060000248966"/>
<dbReference type="OrthoDB" id="9631130at2759"/>
<evidence type="ECO:0000256" key="3">
    <source>
        <dbReference type="ARBA" id="ARBA00023170"/>
    </source>
</evidence>
<protein>
    <recommendedName>
        <fullName evidence="6">Immunoglobulin V-set domain-containing protein</fullName>
    </recommendedName>
</protein>
<dbReference type="Gene3D" id="2.60.40.10">
    <property type="entry name" value="Immunoglobulins"/>
    <property type="match status" value="1"/>
</dbReference>
<evidence type="ECO:0000313" key="7">
    <source>
        <dbReference type="Ensembl" id="ENSSFOP00015040794.1"/>
    </source>
</evidence>
<keyword evidence="2" id="KW-0391">Immunity</keyword>
<keyword evidence="2" id="KW-1064">Adaptive immunity</keyword>
<dbReference type="InterPro" id="IPR051287">
    <property type="entry name" value="TCR_variable_region"/>
</dbReference>
<feature type="signal peptide" evidence="5">
    <location>
        <begin position="1"/>
        <end position="22"/>
    </location>
</feature>
<evidence type="ECO:0000256" key="4">
    <source>
        <dbReference type="ARBA" id="ARBA00023319"/>
    </source>
</evidence>
<keyword evidence="8" id="KW-1185">Reference proteome</keyword>
<evidence type="ECO:0000256" key="5">
    <source>
        <dbReference type="SAM" id="SignalP"/>
    </source>
</evidence>
<name>A0A8C9VBQ9_SCLFO</name>
<dbReference type="SUPFAM" id="SSF48726">
    <property type="entry name" value="Immunoglobulin"/>
    <property type="match status" value="1"/>
</dbReference>
<keyword evidence="3" id="KW-0675">Receptor</keyword>
<dbReference type="PANTHER" id="PTHR19367">
    <property type="entry name" value="T-CELL RECEPTOR ALPHA CHAIN V REGION"/>
    <property type="match status" value="1"/>
</dbReference>
<organism evidence="7 8">
    <name type="scientific">Scleropages formosus</name>
    <name type="common">Asian bonytongue</name>
    <name type="synonym">Osteoglossum formosum</name>
    <dbReference type="NCBI Taxonomy" id="113540"/>
    <lineage>
        <taxon>Eukaryota</taxon>
        <taxon>Metazoa</taxon>
        <taxon>Chordata</taxon>
        <taxon>Craniata</taxon>
        <taxon>Vertebrata</taxon>
        <taxon>Euteleostomi</taxon>
        <taxon>Actinopterygii</taxon>
        <taxon>Neopterygii</taxon>
        <taxon>Teleostei</taxon>
        <taxon>Osteoglossocephala</taxon>
        <taxon>Osteoglossomorpha</taxon>
        <taxon>Osteoglossiformes</taxon>
        <taxon>Osteoglossidae</taxon>
        <taxon>Scleropages</taxon>
    </lineage>
</organism>
<reference evidence="7" key="2">
    <citation type="submission" date="2025-08" db="UniProtKB">
        <authorList>
            <consortium name="Ensembl"/>
        </authorList>
    </citation>
    <scope>IDENTIFICATION</scope>
</reference>
<dbReference type="InterPro" id="IPR013783">
    <property type="entry name" value="Ig-like_fold"/>
</dbReference>
<dbReference type="InterPro" id="IPR013106">
    <property type="entry name" value="Ig_V-set"/>
</dbReference>